<accession>A0A6M3JLP1</accession>
<dbReference type="EMBL" id="MT141847">
    <property type="protein sequence ID" value="QJA71119.1"/>
    <property type="molecule type" value="Genomic_DNA"/>
</dbReference>
<sequence length="90" mass="10996">MKTDELKKENEMGNPLWFRVVLRLPEPIRERVIGWLCWYGDNQRRGEVCYECGKTVRWYRAVYEQYQHYSGDYDTHAYCRRCARNLGVNR</sequence>
<dbReference type="EMBL" id="MT142932">
    <property type="protein sequence ID" value="QJA90713.1"/>
    <property type="molecule type" value="Genomic_DNA"/>
</dbReference>
<organism evidence="1">
    <name type="scientific">viral metagenome</name>
    <dbReference type="NCBI Taxonomy" id="1070528"/>
    <lineage>
        <taxon>unclassified sequences</taxon>
        <taxon>metagenomes</taxon>
        <taxon>organismal metagenomes</taxon>
    </lineage>
</organism>
<name>A0A6M3JLP1_9ZZZZ</name>
<dbReference type="AlphaFoldDB" id="A0A6M3JLP1"/>
<evidence type="ECO:0000313" key="1">
    <source>
        <dbReference type="EMBL" id="QJA71119.1"/>
    </source>
</evidence>
<proteinExistence type="predicted"/>
<gene>
    <name evidence="1" type="ORF">MM415A03373_0016</name>
    <name evidence="2" type="ORF">MM415B03595_0008</name>
</gene>
<reference evidence="1" key="1">
    <citation type="submission" date="2020-03" db="EMBL/GenBank/DDBJ databases">
        <title>The deep terrestrial virosphere.</title>
        <authorList>
            <person name="Holmfeldt K."/>
            <person name="Nilsson E."/>
            <person name="Simone D."/>
            <person name="Lopez-Fernandez M."/>
            <person name="Wu X."/>
            <person name="de Brujin I."/>
            <person name="Lundin D."/>
            <person name="Andersson A."/>
            <person name="Bertilsson S."/>
            <person name="Dopson M."/>
        </authorList>
    </citation>
    <scope>NUCLEOTIDE SEQUENCE</scope>
    <source>
        <strain evidence="1">MM415A03373</strain>
        <strain evidence="2">MM415B03595</strain>
    </source>
</reference>
<protein>
    <submittedName>
        <fullName evidence="1">Uncharacterized protein</fullName>
    </submittedName>
</protein>
<evidence type="ECO:0000313" key="2">
    <source>
        <dbReference type="EMBL" id="QJA90713.1"/>
    </source>
</evidence>